<dbReference type="PATRIC" id="fig|1261127.3.peg.2375"/>
<dbReference type="GO" id="GO:0055085">
    <property type="term" value="P:transmembrane transport"/>
    <property type="evidence" value="ECO:0007669"/>
    <property type="project" value="InterPro"/>
</dbReference>
<dbReference type="SUPFAM" id="SSF161098">
    <property type="entry name" value="MetI-like"/>
    <property type="match status" value="1"/>
</dbReference>
<dbReference type="AlphaFoldDB" id="A0A0F6TUX1"/>
<keyword evidence="6 7" id="KW-0472">Membrane</keyword>
<dbReference type="Proteomes" id="UP000034085">
    <property type="component" value="Chromosome"/>
</dbReference>
<feature type="transmembrane region" description="Helical" evidence="7">
    <location>
        <begin position="356"/>
        <end position="382"/>
    </location>
</feature>
<organism evidence="9 10">
    <name type="scientific">Citrobacter amalonaticus Y19</name>
    <dbReference type="NCBI Taxonomy" id="1261127"/>
    <lineage>
        <taxon>Bacteria</taxon>
        <taxon>Pseudomonadati</taxon>
        <taxon>Pseudomonadota</taxon>
        <taxon>Gammaproteobacteria</taxon>
        <taxon>Enterobacterales</taxon>
        <taxon>Enterobacteriaceae</taxon>
        <taxon>Citrobacter</taxon>
    </lineage>
</organism>
<dbReference type="InterPro" id="IPR035906">
    <property type="entry name" value="MetI-like_sf"/>
</dbReference>
<keyword evidence="4 7" id="KW-0812">Transmembrane</keyword>
<feature type="domain" description="ABC transmembrane type-1" evidence="8">
    <location>
        <begin position="180"/>
        <end position="375"/>
    </location>
</feature>
<name>A0A0F6TUX1_CITAM</name>
<feature type="transmembrane region" description="Helical" evidence="7">
    <location>
        <begin position="180"/>
        <end position="207"/>
    </location>
</feature>
<evidence type="ECO:0000259" key="8">
    <source>
        <dbReference type="PROSITE" id="PS50928"/>
    </source>
</evidence>
<gene>
    <name evidence="9" type="ORF">F384_11370</name>
</gene>
<proteinExistence type="inferred from homology"/>
<protein>
    <submittedName>
        <fullName evidence="9">Osmoprotectant uptake system permease</fullName>
    </submittedName>
</protein>
<comment type="similarity">
    <text evidence="7">Belongs to the binding-protein-dependent transport system permease family.</text>
</comment>
<evidence type="ECO:0000256" key="2">
    <source>
        <dbReference type="ARBA" id="ARBA00022448"/>
    </source>
</evidence>
<evidence type="ECO:0000256" key="3">
    <source>
        <dbReference type="ARBA" id="ARBA00022519"/>
    </source>
</evidence>
<feature type="transmembrane region" description="Helical" evidence="7">
    <location>
        <begin position="105"/>
        <end position="126"/>
    </location>
</feature>
<feature type="transmembrane region" description="Helical" evidence="7">
    <location>
        <begin position="245"/>
        <end position="271"/>
    </location>
</feature>
<reference evidence="9 10" key="1">
    <citation type="journal article" date="2013" name="Appl. Microbiol. Biotechnol.">
        <title>Glycerol assimilation and production of 1,3-propanediol by Citrobacter amalonaticus Y19.</title>
        <authorList>
            <person name="Ainala S.K."/>
            <person name="Ashok S."/>
            <person name="Ko Y."/>
            <person name="Park S."/>
        </authorList>
    </citation>
    <scope>NUCLEOTIDE SEQUENCE [LARGE SCALE GENOMIC DNA]</scope>
    <source>
        <strain evidence="9 10">Y19</strain>
    </source>
</reference>
<dbReference type="GO" id="GO:0005886">
    <property type="term" value="C:plasma membrane"/>
    <property type="evidence" value="ECO:0007669"/>
    <property type="project" value="UniProtKB-SubCell"/>
</dbReference>
<evidence type="ECO:0000256" key="4">
    <source>
        <dbReference type="ARBA" id="ARBA00022692"/>
    </source>
</evidence>
<comment type="subcellular location">
    <subcellularLocation>
        <location evidence="1">Cell inner membrane</location>
        <topology evidence="1">Multi-pass membrane protein</topology>
    </subcellularLocation>
    <subcellularLocation>
        <location evidence="7">Cell membrane</location>
        <topology evidence="7">Multi-pass membrane protein</topology>
    </subcellularLocation>
</comment>
<evidence type="ECO:0000256" key="1">
    <source>
        <dbReference type="ARBA" id="ARBA00004429"/>
    </source>
</evidence>
<keyword evidence="3" id="KW-0997">Cell inner membrane</keyword>
<feature type="transmembrane region" description="Helical" evidence="7">
    <location>
        <begin position="214"/>
        <end position="239"/>
    </location>
</feature>
<dbReference type="PANTHER" id="PTHR30177:SF30">
    <property type="entry name" value="GLYCINE BETAINE UPTAKE SYSTEM PERMEASE PROTEIN YEHY"/>
    <property type="match status" value="1"/>
</dbReference>
<keyword evidence="2 7" id="KW-0813">Transport</keyword>
<dbReference type="PROSITE" id="PS50928">
    <property type="entry name" value="ABC_TM1"/>
    <property type="match status" value="1"/>
</dbReference>
<sequence length="388" mass="40834">MGDVSKVSIQRVLLLLVVLSAAAVALPFVNYAPNRLVSGEGRQLWTLWPGSLSMLTGAGCVLLALCFVPGRKGAWCTLVVTQLLVILMLWSVGKAATHLAATGTPLARTSVGSGLWLGLALGLLACSDAIRRITVQPLWRWVLHAQMAIIPVALLLTGTFDDLSLLKEYANRQDVFDDALTQHLTLLLGTVLPALAIGIPLGIWCYFSTARQGLVFTVLNVIQTVPSVALFGLLIAPLAGLVNAFPWLATVGVAGTGLTPALIALVLYALLPLVRGVVAGLNQVPRDVQESARAMGMSTAQRFLHVQLPLALPVFLRSLRVVMVQTVGMAVIAALIGAGGFGALVFQGLLSSAVDLVLLGVIPVIALAVLIDALFDLGIALLKVTHHD</sequence>
<dbReference type="CDD" id="cd06261">
    <property type="entry name" value="TM_PBP2"/>
    <property type="match status" value="1"/>
</dbReference>
<evidence type="ECO:0000313" key="9">
    <source>
        <dbReference type="EMBL" id="AKE59139.1"/>
    </source>
</evidence>
<evidence type="ECO:0000313" key="10">
    <source>
        <dbReference type="Proteomes" id="UP000034085"/>
    </source>
</evidence>
<dbReference type="HOGENOM" id="CLU_046113_3_0_6"/>
<dbReference type="OrthoDB" id="9801163at2"/>
<dbReference type="PANTHER" id="PTHR30177">
    <property type="entry name" value="GLYCINE BETAINE/L-PROLINE TRANSPORT SYSTEM PERMEASE PROTEIN PROW"/>
    <property type="match status" value="1"/>
</dbReference>
<evidence type="ECO:0000256" key="7">
    <source>
        <dbReference type="RuleBase" id="RU363032"/>
    </source>
</evidence>
<dbReference type="InterPro" id="IPR051204">
    <property type="entry name" value="ABC_transp_perm/SBD"/>
</dbReference>
<keyword evidence="5 7" id="KW-1133">Transmembrane helix</keyword>
<feature type="transmembrane region" description="Helical" evidence="7">
    <location>
        <begin position="327"/>
        <end position="350"/>
    </location>
</feature>
<dbReference type="RefSeq" id="WP_046481584.1">
    <property type="nucleotide sequence ID" value="NZ_CP011132.1"/>
</dbReference>
<feature type="transmembrane region" description="Helical" evidence="7">
    <location>
        <begin position="12"/>
        <end position="33"/>
    </location>
</feature>
<dbReference type="Pfam" id="PF00528">
    <property type="entry name" value="BPD_transp_1"/>
    <property type="match status" value="1"/>
</dbReference>
<keyword evidence="3" id="KW-1003">Cell membrane</keyword>
<feature type="transmembrane region" description="Helical" evidence="7">
    <location>
        <begin position="45"/>
        <end position="68"/>
    </location>
</feature>
<evidence type="ECO:0000256" key="5">
    <source>
        <dbReference type="ARBA" id="ARBA00022989"/>
    </source>
</evidence>
<dbReference type="EMBL" id="CP011132">
    <property type="protein sequence ID" value="AKE59139.1"/>
    <property type="molecule type" value="Genomic_DNA"/>
</dbReference>
<dbReference type="Gene3D" id="1.10.3720.10">
    <property type="entry name" value="MetI-like"/>
    <property type="match status" value="1"/>
</dbReference>
<evidence type="ECO:0000256" key="6">
    <source>
        <dbReference type="ARBA" id="ARBA00023136"/>
    </source>
</evidence>
<dbReference type="KEGG" id="cama:F384_11370"/>
<accession>A0A0F6TUX1</accession>
<feature type="transmembrane region" description="Helical" evidence="7">
    <location>
        <begin position="138"/>
        <end position="160"/>
    </location>
</feature>
<dbReference type="GO" id="GO:0031460">
    <property type="term" value="P:glycine betaine transport"/>
    <property type="evidence" value="ECO:0007669"/>
    <property type="project" value="TreeGrafter"/>
</dbReference>
<feature type="transmembrane region" description="Helical" evidence="7">
    <location>
        <begin position="75"/>
        <end position="93"/>
    </location>
</feature>
<dbReference type="InterPro" id="IPR000515">
    <property type="entry name" value="MetI-like"/>
</dbReference>